<gene>
    <name evidence="2" type="ORF">SYMBAF_04215</name>
    <name evidence="3" type="ORF">SYMBAF_09860</name>
</gene>
<dbReference type="InterPro" id="IPR024400">
    <property type="entry name" value="DUF2635"/>
</dbReference>
<reference evidence="2 4" key="1">
    <citation type="journal article" date="2014" name="Genome Announc.">
        <title>Whole-Genome Sequence of Serratia symbiotica Strain CWBI-2.3T, a Free-Living Symbiont of the Black Bean Aphid Aphis fabae.</title>
        <authorList>
            <person name="Foray V."/>
            <person name="Grigorescu A.S."/>
            <person name="Sabri A."/>
            <person name="Haubruge E."/>
            <person name="Lognay G."/>
            <person name="Francis F."/>
            <person name="Fauconnier M.L."/>
            <person name="Hance T."/>
            <person name="Thonart P."/>
        </authorList>
    </citation>
    <scope>NUCLEOTIDE SEQUENCE [LARGE SCALE GENOMIC DNA]</scope>
    <source>
        <strain evidence="2">CWBI-2.3</strain>
    </source>
</reference>
<sequence length="64" mass="7011">MFVKPAPGRVVRDPVKGTFLPGSGEQVPDDIFWGRRLKDGDVEKFDPNATAKPAAGKKSQENEQ</sequence>
<reference evidence="2" key="3">
    <citation type="submission" date="2020-04" db="EMBL/GenBank/DDBJ databases">
        <title>Genomic Insight into Nascent Stage of Mutualistic Insect Bacterial Symbioses through the Bacterial Symbiont Serratia symbiotica.</title>
        <authorList>
            <person name="Renoz F."/>
            <person name="Foray V."/>
            <person name="Ambroise J."/>
            <person name="Baa-Puyoulet P."/>
            <person name="Bearzatto B."/>
            <person name="Mendez G.L."/>
            <person name="Vanderpoorten A."/>
            <person name="Mahillon J."/>
            <person name="Gala J.-L."/>
            <person name="Calevro F."/>
            <person name="Hance T."/>
        </authorList>
    </citation>
    <scope>NUCLEOTIDE SEQUENCE</scope>
    <source>
        <strain evidence="2">CWBI-2.3</strain>
    </source>
</reference>
<dbReference type="Proteomes" id="UP000042738">
    <property type="component" value="Chromosome"/>
</dbReference>
<evidence type="ECO:0000313" key="4">
    <source>
        <dbReference type="Proteomes" id="UP000042738"/>
    </source>
</evidence>
<evidence type="ECO:0000256" key="1">
    <source>
        <dbReference type="SAM" id="MobiDB-lite"/>
    </source>
</evidence>
<dbReference type="AlphaFoldDB" id="A0A068Z4Q5"/>
<dbReference type="EMBL" id="CP050855">
    <property type="protein sequence ID" value="QLH63175.1"/>
    <property type="molecule type" value="Genomic_DNA"/>
</dbReference>
<proteinExistence type="predicted"/>
<dbReference type="RefSeq" id="WP_040264832.1">
    <property type="nucleotide sequence ID" value="NZ_CP050855.1"/>
</dbReference>
<dbReference type="Pfam" id="PF10948">
    <property type="entry name" value="DUF2635"/>
    <property type="match status" value="1"/>
</dbReference>
<accession>A0A068Z4Q5</accession>
<evidence type="ECO:0000313" key="3">
    <source>
        <dbReference type="EMBL" id="QLH63175.1"/>
    </source>
</evidence>
<dbReference type="STRING" id="138074.SYMBAF_20013"/>
<protein>
    <submittedName>
        <fullName evidence="2">DUF2635 domain-containing protein</fullName>
    </submittedName>
</protein>
<organism evidence="2 4">
    <name type="scientific">Serratia symbiotica</name>
    <dbReference type="NCBI Taxonomy" id="138074"/>
    <lineage>
        <taxon>Bacteria</taxon>
        <taxon>Pseudomonadati</taxon>
        <taxon>Pseudomonadota</taxon>
        <taxon>Gammaproteobacteria</taxon>
        <taxon>Enterobacterales</taxon>
        <taxon>Yersiniaceae</taxon>
        <taxon>Serratia</taxon>
    </lineage>
</organism>
<dbReference type="EMBL" id="CP050855">
    <property type="protein sequence ID" value="QLH62307.1"/>
    <property type="molecule type" value="Genomic_DNA"/>
</dbReference>
<name>A0A068Z4Q5_9GAMM</name>
<dbReference type="GeneID" id="93736799"/>
<evidence type="ECO:0000313" key="2">
    <source>
        <dbReference type="EMBL" id="QLH62307.1"/>
    </source>
</evidence>
<feature type="region of interest" description="Disordered" evidence="1">
    <location>
        <begin position="38"/>
        <end position="64"/>
    </location>
</feature>
<reference evidence="2" key="2">
    <citation type="submission" date="2014-06" db="EMBL/GenBank/DDBJ databases">
        <authorList>
            <person name="Foray V.V."/>
        </authorList>
    </citation>
    <scope>NUCLEOTIDE SEQUENCE</scope>
    <source>
        <strain evidence="2">CWBI-2.3</strain>
    </source>
</reference>